<evidence type="ECO:0000313" key="2">
    <source>
        <dbReference type="EMBL" id="KAL0430690.1"/>
    </source>
</evidence>
<gene>
    <name evidence="2" type="ORF">Sradi_0695000</name>
</gene>
<dbReference type="AlphaFoldDB" id="A0AAW2VMN6"/>
<feature type="compositionally biased region" description="Basic residues" evidence="1">
    <location>
        <begin position="9"/>
        <end position="21"/>
    </location>
</feature>
<comment type="caution">
    <text evidence="2">The sequence shown here is derived from an EMBL/GenBank/DDBJ whole genome shotgun (WGS) entry which is preliminary data.</text>
</comment>
<evidence type="ECO:0000256" key="1">
    <source>
        <dbReference type="SAM" id="MobiDB-lite"/>
    </source>
</evidence>
<feature type="region of interest" description="Disordered" evidence="1">
    <location>
        <begin position="1"/>
        <end position="26"/>
    </location>
</feature>
<organism evidence="2">
    <name type="scientific">Sesamum radiatum</name>
    <name type="common">Black benniseed</name>
    <dbReference type="NCBI Taxonomy" id="300843"/>
    <lineage>
        <taxon>Eukaryota</taxon>
        <taxon>Viridiplantae</taxon>
        <taxon>Streptophyta</taxon>
        <taxon>Embryophyta</taxon>
        <taxon>Tracheophyta</taxon>
        <taxon>Spermatophyta</taxon>
        <taxon>Magnoliopsida</taxon>
        <taxon>eudicotyledons</taxon>
        <taxon>Gunneridae</taxon>
        <taxon>Pentapetalae</taxon>
        <taxon>asterids</taxon>
        <taxon>lamiids</taxon>
        <taxon>Lamiales</taxon>
        <taxon>Pedaliaceae</taxon>
        <taxon>Sesamum</taxon>
    </lineage>
</organism>
<sequence>MLGEVSTSKKIKKARRWKKNSNTKGPVPTGKLVVKALIVGKGNIKEVPKANTDCGAHICNDLQVTARNKRLSKGEIDLQLGNGKRVIAEAVGLVHLIWTPPEMPKLNGISKRRNRTLLDMVRFMMSFTELPLSGLRFEMKIKLLNMASSKIVAKTSCEMWHGKPASYKYLKSSEATPQATIVSSFMPVVPSENISILRRSTRVSQLPERYGLLMIVKGSSGPSREMKRNGSGKIKT</sequence>
<proteinExistence type="predicted"/>
<name>A0AAW2VMN6_SESRA</name>
<accession>A0AAW2VMN6</accession>
<reference evidence="2" key="2">
    <citation type="journal article" date="2024" name="Plant">
        <title>Genomic evolution and insights into agronomic trait innovations of Sesamum species.</title>
        <authorList>
            <person name="Miao H."/>
            <person name="Wang L."/>
            <person name="Qu L."/>
            <person name="Liu H."/>
            <person name="Sun Y."/>
            <person name="Le M."/>
            <person name="Wang Q."/>
            <person name="Wei S."/>
            <person name="Zheng Y."/>
            <person name="Lin W."/>
            <person name="Duan Y."/>
            <person name="Cao H."/>
            <person name="Xiong S."/>
            <person name="Wang X."/>
            <person name="Wei L."/>
            <person name="Li C."/>
            <person name="Ma Q."/>
            <person name="Ju M."/>
            <person name="Zhao R."/>
            <person name="Li G."/>
            <person name="Mu C."/>
            <person name="Tian Q."/>
            <person name="Mei H."/>
            <person name="Zhang T."/>
            <person name="Gao T."/>
            <person name="Zhang H."/>
        </authorList>
    </citation>
    <scope>NUCLEOTIDE SEQUENCE</scope>
    <source>
        <strain evidence="2">G02</strain>
    </source>
</reference>
<dbReference type="EMBL" id="JACGWJ010000003">
    <property type="protein sequence ID" value="KAL0430690.1"/>
    <property type="molecule type" value="Genomic_DNA"/>
</dbReference>
<protein>
    <submittedName>
        <fullName evidence="2">Uncharacterized protein</fullName>
    </submittedName>
</protein>
<reference evidence="2" key="1">
    <citation type="submission" date="2020-06" db="EMBL/GenBank/DDBJ databases">
        <authorList>
            <person name="Li T."/>
            <person name="Hu X."/>
            <person name="Zhang T."/>
            <person name="Song X."/>
            <person name="Zhang H."/>
            <person name="Dai N."/>
            <person name="Sheng W."/>
            <person name="Hou X."/>
            <person name="Wei L."/>
        </authorList>
    </citation>
    <scope>NUCLEOTIDE SEQUENCE</scope>
    <source>
        <strain evidence="2">G02</strain>
        <tissue evidence="2">Leaf</tissue>
    </source>
</reference>